<dbReference type="PANTHER" id="PTHR22930:SF281">
    <property type="entry name" value="NUCLEASE"/>
    <property type="match status" value="1"/>
</dbReference>
<dbReference type="InterPro" id="IPR027806">
    <property type="entry name" value="HARBI1_dom"/>
</dbReference>
<evidence type="ECO:0000259" key="8">
    <source>
        <dbReference type="Pfam" id="PF13359"/>
    </source>
</evidence>
<evidence type="ECO:0000313" key="9">
    <source>
        <dbReference type="EMBL" id="KAL0431141.1"/>
    </source>
</evidence>
<protein>
    <recommendedName>
        <fullName evidence="8">DDE Tnp4 domain-containing protein</fullName>
    </recommendedName>
</protein>
<keyword evidence="5" id="KW-0479">Metal-binding</keyword>
<reference evidence="9" key="1">
    <citation type="submission" date="2020-06" db="EMBL/GenBank/DDBJ databases">
        <authorList>
            <person name="Li T."/>
            <person name="Hu X."/>
            <person name="Zhang T."/>
            <person name="Song X."/>
            <person name="Zhang H."/>
            <person name="Dai N."/>
            <person name="Sheng W."/>
            <person name="Hou X."/>
            <person name="Wei L."/>
        </authorList>
    </citation>
    <scope>NUCLEOTIDE SEQUENCE</scope>
    <source>
        <strain evidence="9">G02</strain>
        <tissue evidence="9">Leaf</tissue>
    </source>
</reference>
<comment type="cofactor">
    <cofactor evidence="1">
        <name>a divalent metal cation</name>
        <dbReference type="ChEBI" id="CHEBI:60240"/>
    </cofactor>
</comment>
<evidence type="ECO:0000256" key="6">
    <source>
        <dbReference type="ARBA" id="ARBA00022801"/>
    </source>
</evidence>
<dbReference type="GO" id="GO:0004518">
    <property type="term" value="F:nuclease activity"/>
    <property type="evidence" value="ECO:0007669"/>
    <property type="project" value="UniProtKB-KW"/>
</dbReference>
<accession>A0AAW2VTF5</accession>
<comment type="caution">
    <text evidence="9">The sequence shown here is derived from an EMBL/GenBank/DDBJ whole genome shotgun (WGS) entry which is preliminary data.</text>
</comment>
<dbReference type="Pfam" id="PF13359">
    <property type="entry name" value="DDE_Tnp_4"/>
    <property type="match status" value="1"/>
</dbReference>
<dbReference type="EMBL" id="JACGWJ010000003">
    <property type="protein sequence ID" value="KAL0431141.1"/>
    <property type="molecule type" value="Genomic_DNA"/>
</dbReference>
<dbReference type="AlphaFoldDB" id="A0AAW2VTF5"/>
<comment type="subcellular location">
    <subcellularLocation>
        <location evidence="2">Nucleus</location>
    </subcellularLocation>
</comment>
<dbReference type="PANTHER" id="PTHR22930">
    <property type="match status" value="1"/>
</dbReference>
<dbReference type="InterPro" id="IPR045249">
    <property type="entry name" value="HARBI1-like"/>
</dbReference>
<keyword evidence="6" id="KW-0378">Hydrolase</keyword>
<keyword evidence="4" id="KW-0540">Nuclease</keyword>
<proteinExistence type="inferred from homology"/>
<evidence type="ECO:0000256" key="5">
    <source>
        <dbReference type="ARBA" id="ARBA00022723"/>
    </source>
</evidence>
<evidence type="ECO:0000256" key="1">
    <source>
        <dbReference type="ARBA" id="ARBA00001968"/>
    </source>
</evidence>
<evidence type="ECO:0000256" key="7">
    <source>
        <dbReference type="ARBA" id="ARBA00023242"/>
    </source>
</evidence>
<dbReference type="GO" id="GO:0046872">
    <property type="term" value="F:metal ion binding"/>
    <property type="evidence" value="ECO:0007669"/>
    <property type="project" value="UniProtKB-KW"/>
</dbReference>
<organism evidence="9">
    <name type="scientific">Sesamum radiatum</name>
    <name type="common">Black benniseed</name>
    <dbReference type="NCBI Taxonomy" id="300843"/>
    <lineage>
        <taxon>Eukaryota</taxon>
        <taxon>Viridiplantae</taxon>
        <taxon>Streptophyta</taxon>
        <taxon>Embryophyta</taxon>
        <taxon>Tracheophyta</taxon>
        <taxon>Spermatophyta</taxon>
        <taxon>Magnoliopsida</taxon>
        <taxon>eudicotyledons</taxon>
        <taxon>Gunneridae</taxon>
        <taxon>Pentapetalae</taxon>
        <taxon>asterids</taxon>
        <taxon>lamiids</taxon>
        <taxon>Lamiales</taxon>
        <taxon>Pedaliaceae</taxon>
        <taxon>Sesamum</taxon>
    </lineage>
</organism>
<evidence type="ECO:0000256" key="2">
    <source>
        <dbReference type="ARBA" id="ARBA00004123"/>
    </source>
</evidence>
<reference evidence="9" key="2">
    <citation type="journal article" date="2024" name="Plant">
        <title>Genomic evolution and insights into agronomic trait innovations of Sesamum species.</title>
        <authorList>
            <person name="Miao H."/>
            <person name="Wang L."/>
            <person name="Qu L."/>
            <person name="Liu H."/>
            <person name="Sun Y."/>
            <person name="Le M."/>
            <person name="Wang Q."/>
            <person name="Wei S."/>
            <person name="Zheng Y."/>
            <person name="Lin W."/>
            <person name="Duan Y."/>
            <person name="Cao H."/>
            <person name="Xiong S."/>
            <person name="Wang X."/>
            <person name="Wei L."/>
            <person name="Li C."/>
            <person name="Ma Q."/>
            <person name="Ju M."/>
            <person name="Zhao R."/>
            <person name="Li G."/>
            <person name="Mu C."/>
            <person name="Tian Q."/>
            <person name="Mei H."/>
            <person name="Zhang T."/>
            <person name="Gao T."/>
            <person name="Zhang H."/>
        </authorList>
    </citation>
    <scope>NUCLEOTIDE SEQUENCE</scope>
    <source>
        <strain evidence="9">G02</strain>
    </source>
</reference>
<feature type="domain" description="DDE Tnp4" evidence="8">
    <location>
        <begin position="50"/>
        <end position="107"/>
    </location>
</feature>
<name>A0AAW2VTF5_SESRA</name>
<evidence type="ECO:0000256" key="4">
    <source>
        <dbReference type="ARBA" id="ARBA00022722"/>
    </source>
</evidence>
<keyword evidence="7" id="KW-0539">Nucleus</keyword>
<dbReference type="GO" id="GO:0005634">
    <property type="term" value="C:nucleus"/>
    <property type="evidence" value="ECO:0007669"/>
    <property type="project" value="UniProtKB-SubCell"/>
</dbReference>
<dbReference type="GO" id="GO:0016787">
    <property type="term" value="F:hydrolase activity"/>
    <property type="evidence" value="ECO:0007669"/>
    <property type="project" value="UniProtKB-KW"/>
</dbReference>
<sequence>MTSYGLSKHFHAVLHFVCKMHIVLLAKPSPIADDCPNPRWKWFKGCLGALDGTFIDVRVAKHENGCYRTHKGQVAANVLGVCNPNMQFIYVLSGWEGSAADSQVLRDAIHRPSELHVPISMLK</sequence>
<comment type="similarity">
    <text evidence="3">Belongs to the HARBI1 family.</text>
</comment>
<evidence type="ECO:0000256" key="3">
    <source>
        <dbReference type="ARBA" id="ARBA00006958"/>
    </source>
</evidence>
<gene>
    <name evidence="9" type="ORF">Sradi_0740100</name>
</gene>